<evidence type="ECO:0000313" key="2">
    <source>
        <dbReference type="Proteomes" id="UP001341135"/>
    </source>
</evidence>
<reference evidence="1 2" key="1">
    <citation type="submission" date="2023-09" db="EMBL/GenBank/DDBJ databases">
        <title>Pyrofollis japonicus gen. nov. sp. nov., a novel member of the family Pyrodictiaceae isolated from the Iheya North hydrothermal field.</title>
        <authorList>
            <person name="Miyazaki U."/>
            <person name="Sanari M."/>
            <person name="Tame A."/>
            <person name="Kitajima M."/>
            <person name="Okamoto A."/>
            <person name="Sawayama S."/>
            <person name="Miyazaki J."/>
            <person name="Takai K."/>
            <person name="Nakagawa S."/>
        </authorList>
    </citation>
    <scope>NUCLEOTIDE SEQUENCE [LARGE SCALE GENOMIC DNA]</scope>
    <source>
        <strain evidence="1 2">AV2</strain>
    </source>
</reference>
<evidence type="ECO:0000313" key="1">
    <source>
        <dbReference type="EMBL" id="BES82300.1"/>
    </source>
</evidence>
<dbReference type="RefSeq" id="WP_338249492.1">
    <property type="nucleotide sequence ID" value="NZ_AP028907.1"/>
</dbReference>
<gene>
    <name evidence="1" type="ORF">PABY_18670</name>
</gene>
<sequence>MENTILDYGVVEKLARSRRREAARLSLLLREADKPRGGRRSLRDAVRLAEIAVDASRAMLEVVAWGKAWEKRVLKLKQ</sequence>
<proteinExistence type="predicted"/>
<dbReference type="GeneID" id="89289875"/>
<dbReference type="Proteomes" id="UP001341135">
    <property type="component" value="Chromosome"/>
</dbReference>
<keyword evidence="2" id="KW-1185">Reference proteome</keyword>
<dbReference type="EMBL" id="AP028907">
    <property type="protein sequence ID" value="BES82300.1"/>
    <property type="molecule type" value="Genomic_DNA"/>
</dbReference>
<protein>
    <submittedName>
        <fullName evidence="1">Uncharacterized protein</fullName>
    </submittedName>
</protein>
<name>A0ABN6ZTW7_9CREN</name>
<accession>A0ABN6ZTW7</accession>
<organism evidence="1 2">
    <name type="scientific">Pyrodictium abyssi</name>
    <dbReference type="NCBI Taxonomy" id="54256"/>
    <lineage>
        <taxon>Archaea</taxon>
        <taxon>Thermoproteota</taxon>
        <taxon>Thermoprotei</taxon>
        <taxon>Desulfurococcales</taxon>
        <taxon>Pyrodictiaceae</taxon>
        <taxon>Pyrodictium</taxon>
    </lineage>
</organism>